<dbReference type="Proteomes" id="UP000708576">
    <property type="component" value="Unassembled WGS sequence"/>
</dbReference>
<feature type="chain" id="PRO_5047448201" evidence="1">
    <location>
        <begin position="22"/>
        <end position="168"/>
    </location>
</feature>
<reference evidence="2 3" key="1">
    <citation type="journal article" date="2015" name="Int. J. Syst. Evol. Microbiol.">
        <title>Carboxylicivirga linearis sp. nov., isolated from a sea cucumber culture pond.</title>
        <authorList>
            <person name="Wang F.Q."/>
            <person name="Zhou Y.X."/>
            <person name="Lin X.Z."/>
            <person name="Chen G.J."/>
            <person name="Du Z.J."/>
        </authorList>
    </citation>
    <scope>NUCLEOTIDE SEQUENCE [LARGE SCALE GENOMIC DNA]</scope>
    <source>
        <strain evidence="2 3">FB218</strain>
    </source>
</reference>
<evidence type="ECO:0000256" key="1">
    <source>
        <dbReference type="SAM" id="SignalP"/>
    </source>
</evidence>
<gene>
    <name evidence="2" type="ORF">KEM10_22415</name>
</gene>
<organism evidence="2 3">
    <name type="scientific">Carboxylicivirga linearis</name>
    <dbReference type="NCBI Taxonomy" id="1628157"/>
    <lineage>
        <taxon>Bacteria</taxon>
        <taxon>Pseudomonadati</taxon>
        <taxon>Bacteroidota</taxon>
        <taxon>Bacteroidia</taxon>
        <taxon>Marinilabiliales</taxon>
        <taxon>Marinilabiliaceae</taxon>
        <taxon>Carboxylicivirga</taxon>
    </lineage>
</organism>
<comment type="caution">
    <text evidence="2">The sequence shown here is derived from an EMBL/GenBank/DDBJ whole genome shotgun (WGS) entry which is preliminary data.</text>
</comment>
<sequence length="168" mass="19470">MVKHLLKLLLVGLVFSSNTGARNIPDSLVNYINKELPQLLIPSCQDYVTDWESFQDDNCQLPYFCTSDYNGDNLLDFAVLLKDSKGELFLYAFIRQDNEFNVVLIDKFTNEDNKKIQILIGIELKGEWESITEKITVLNDGISLALIEESLSWSYYYHEGKFKQFTYD</sequence>
<accession>A0ABS5K369</accession>
<protein>
    <submittedName>
        <fullName evidence="2">Uncharacterized protein</fullName>
    </submittedName>
</protein>
<feature type="signal peptide" evidence="1">
    <location>
        <begin position="1"/>
        <end position="21"/>
    </location>
</feature>
<dbReference type="EMBL" id="JAGUCO010000037">
    <property type="protein sequence ID" value="MBS2101056.1"/>
    <property type="molecule type" value="Genomic_DNA"/>
</dbReference>
<keyword evidence="1" id="KW-0732">Signal</keyword>
<proteinExistence type="predicted"/>
<dbReference type="RefSeq" id="WP_212220102.1">
    <property type="nucleotide sequence ID" value="NZ_JAGUCO010000037.1"/>
</dbReference>
<evidence type="ECO:0000313" key="3">
    <source>
        <dbReference type="Proteomes" id="UP000708576"/>
    </source>
</evidence>
<name>A0ABS5K369_9BACT</name>
<evidence type="ECO:0000313" key="2">
    <source>
        <dbReference type="EMBL" id="MBS2101056.1"/>
    </source>
</evidence>
<keyword evidence="3" id="KW-1185">Reference proteome</keyword>